<keyword evidence="4" id="KW-0444">Lipid biosynthesis</keyword>
<evidence type="ECO:0000256" key="1">
    <source>
        <dbReference type="ARBA" id="ARBA00008655"/>
    </source>
</evidence>
<dbReference type="EMBL" id="HE806316">
    <property type="protein sequence ID" value="CCH58605.1"/>
    <property type="molecule type" value="Genomic_DNA"/>
</dbReference>
<gene>
    <name evidence="6" type="primary">TBLA0A08150</name>
    <name evidence="6" type="ORF">TBLA_0A08150</name>
</gene>
<comment type="similarity">
    <text evidence="1 4">Belongs to the 1-acyl-sn-glycerol-3-phosphate acyltransferase family.</text>
</comment>
<dbReference type="GO" id="GO:0005811">
    <property type="term" value="C:lipid droplet"/>
    <property type="evidence" value="ECO:0007669"/>
    <property type="project" value="EnsemblFungi"/>
</dbReference>
<organism evidence="6 7">
    <name type="scientific">Henningerozyma blattae (strain ATCC 34711 / CBS 6284 / DSM 70876 / NBRC 10599 / NRRL Y-10934 / UCD 77-7)</name>
    <name type="common">Yeast</name>
    <name type="synonym">Tetrapisispora blattae</name>
    <dbReference type="NCBI Taxonomy" id="1071380"/>
    <lineage>
        <taxon>Eukaryota</taxon>
        <taxon>Fungi</taxon>
        <taxon>Dikarya</taxon>
        <taxon>Ascomycota</taxon>
        <taxon>Saccharomycotina</taxon>
        <taxon>Saccharomycetes</taxon>
        <taxon>Saccharomycetales</taxon>
        <taxon>Saccharomycetaceae</taxon>
        <taxon>Henningerozyma</taxon>
    </lineage>
</organism>
<dbReference type="AlphaFoldDB" id="I2GWV3"/>
<dbReference type="InterPro" id="IPR004552">
    <property type="entry name" value="AGP_acyltrans"/>
</dbReference>
<dbReference type="InParanoid" id="I2GWV3"/>
<accession>I2GWV3</accession>
<dbReference type="FunCoup" id="I2GWV3">
    <property type="interactions" value="314"/>
</dbReference>
<dbReference type="GeneID" id="14493456"/>
<dbReference type="RefSeq" id="XP_004178124.1">
    <property type="nucleotide sequence ID" value="XM_004178076.1"/>
</dbReference>
<dbReference type="eggNOG" id="KOG2848">
    <property type="taxonomic scope" value="Eukaryota"/>
</dbReference>
<dbReference type="STRING" id="1071380.I2GWV3"/>
<dbReference type="GO" id="GO:0003841">
    <property type="term" value="F:1-acylglycerol-3-phosphate O-acyltransferase activity"/>
    <property type="evidence" value="ECO:0007669"/>
    <property type="project" value="UniProtKB-UniRule"/>
</dbReference>
<dbReference type="PANTHER" id="PTHR10434">
    <property type="entry name" value="1-ACYL-SN-GLYCEROL-3-PHOSPHATE ACYLTRANSFERASE"/>
    <property type="match status" value="1"/>
</dbReference>
<comment type="catalytic activity">
    <reaction evidence="4">
        <text>a 1-acyl-sn-glycero-3-phosphate + an acyl-CoA = a 1,2-diacyl-sn-glycero-3-phosphate + CoA</text>
        <dbReference type="Rhea" id="RHEA:19709"/>
        <dbReference type="ChEBI" id="CHEBI:57287"/>
        <dbReference type="ChEBI" id="CHEBI:57970"/>
        <dbReference type="ChEBI" id="CHEBI:58342"/>
        <dbReference type="ChEBI" id="CHEBI:58608"/>
        <dbReference type="EC" id="2.3.1.51"/>
    </reaction>
</comment>
<dbReference type="OrthoDB" id="202234at2759"/>
<dbReference type="GO" id="GO:0005783">
    <property type="term" value="C:endoplasmic reticulum"/>
    <property type="evidence" value="ECO:0007669"/>
    <property type="project" value="TreeGrafter"/>
</dbReference>
<dbReference type="SUPFAM" id="SSF69593">
    <property type="entry name" value="Glycerol-3-phosphate (1)-acyltransferase"/>
    <property type="match status" value="1"/>
</dbReference>
<keyword evidence="7" id="KW-1185">Reference proteome</keyword>
<keyword evidence="3 4" id="KW-0012">Acyltransferase</keyword>
<keyword evidence="4" id="KW-0594">Phospholipid biosynthesis</keyword>
<keyword evidence="2 4" id="KW-0808">Transferase</keyword>
<dbReference type="KEGG" id="tbl:TBLA_0A08150"/>
<sequence length="266" mass="30023">MGNFKYYFRTVTLSLLLLVSALYGTIASIVLNVIGKKHLSQWATARFYYNLVKYVLGIEIRVINEDILTKHVPCIFVSNHQSTLDILMLGRMFPKGCTVTAKKSLKYIPFLGWFMALSGTYFLERSSREKSVATLNKGLEDVKRKKQSLWIFPEGTRSYSQDLIIAPFKKGAFHLAQQGKLPIVPIVVSNTSTVVASKWKVFNRGEIVVKVLPPMATDQLSSEGVSKFSTEIHDLMVNELQTIGYSKVINDTNLPPHAEKYLLNKN</sequence>
<dbReference type="NCBIfam" id="TIGR00530">
    <property type="entry name" value="AGP_acyltrn"/>
    <property type="match status" value="1"/>
</dbReference>
<evidence type="ECO:0000256" key="3">
    <source>
        <dbReference type="ARBA" id="ARBA00023315"/>
    </source>
</evidence>
<dbReference type="OMA" id="MPRPLCY"/>
<dbReference type="InterPro" id="IPR002123">
    <property type="entry name" value="Plipid/glycerol_acylTrfase"/>
</dbReference>
<protein>
    <recommendedName>
        <fullName evidence="4">1-acyl-sn-glycerol-3-phosphate acyltransferase</fullName>
        <ecNumber evidence="4">2.3.1.51</ecNumber>
    </recommendedName>
</protein>
<evidence type="ECO:0000259" key="5">
    <source>
        <dbReference type="SMART" id="SM00563"/>
    </source>
</evidence>
<keyword evidence="4" id="KW-1208">Phospholipid metabolism</keyword>
<dbReference type="GO" id="GO:0016020">
    <property type="term" value="C:membrane"/>
    <property type="evidence" value="ECO:0007669"/>
    <property type="project" value="InterPro"/>
</dbReference>
<feature type="domain" description="Phospholipid/glycerol acyltransferase" evidence="5">
    <location>
        <begin position="74"/>
        <end position="191"/>
    </location>
</feature>
<dbReference type="GO" id="GO:0006654">
    <property type="term" value="P:phosphatidic acid biosynthetic process"/>
    <property type="evidence" value="ECO:0007669"/>
    <property type="project" value="TreeGrafter"/>
</dbReference>
<evidence type="ECO:0000313" key="7">
    <source>
        <dbReference type="Proteomes" id="UP000002866"/>
    </source>
</evidence>
<evidence type="ECO:0000313" key="6">
    <source>
        <dbReference type="EMBL" id="CCH58605.1"/>
    </source>
</evidence>
<evidence type="ECO:0000256" key="2">
    <source>
        <dbReference type="ARBA" id="ARBA00022679"/>
    </source>
</evidence>
<proteinExistence type="inferred from homology"/>
<dbReference type="PANTHER" id="PTHR10434:SF11">
    <property type="entry name" value="1-ACYL-SN-GLYCEROL-3-PHOSPHATE ACYLTRANSFERASE"/>
    <property type="match status" value="1"/>
</dbReference>
<reference evidence="6 7" key="1">
    <citation type="journal article" date="2011" name="Proc. Natl. Acad. Sci. U.S.A.">
        <title>Evolutionary erosion of yeast sex chromosomes by mating-type switching accidents.</title>
        <authorList>
            <person name="Gordon J.L."/>
            <person name="Armisen D."/>
            <person name="Proux-Wera E."/>
            <person name="Oheigeartaigh S.S."/>
            <person name="Byrne K.P."/>
            <person name="Wolfe K.H."/>
        </authorList>
    </citation>
    <scope>NUCLEOTIDE SEQUENCE [LARGE SCALE GENOMIC DNA]</scope>
    <source>
        <strain evidence="7">ATCC 34711 / CBS 6284 / DSM 70876 / NBRC 10599 / NRRL Y-10934 / UCD 77-7</strain>
    </source>
</reference>
<dbReference type="EC" id="2.3.1.51" evidence="4"/>
<dbReference type="Pfam" id="PF01553">
    <property type="entry name" value="Acyltransferase"/>
    <property type="match status" value="1"/>
</dbReference>
<dbReference type="HOGENOM" id="CLU_027938_10_0_1"/>
<comment type="domain">
    <text evidence="4">The HXXXXD motif is essential for acyltransferase activity and may constitute the binding site for the phosphate moiety of the glycerol-3-phosphate.</text>
</comment>
<name>I2GWV3_HENB6</name>
<dbReference type="Proteomes" id="UP000002866">
    <property type="component" value="Chromosome 1"/>
</dbReference>
<dbReference type="SMART" id="SM00563">
    <property type="entry name" value="PlsC"/>
    <property type="match status" value="1"/>
</dbReference>
<evidence type="ECO:0000256" key="4">
    <source>
        <dbReference type="RuleBase" id="RU361267"/>
    </source>
</evidence>
<dbReference type="CDD" id="cd07989">
    <property type="entry name" value="LPLAT_AGPAT-like"/>
    <property type="match status" value="1"/>
</dbReference>
<keyword evidence="4" id="KW-0443">Lipid metabolism</keyword>